<name>A0A8X6XMU3_9ARAC</name>
<protein>
    <submittedName>
        <fullName evidence="1">Uncharacterized protein</fullName>
    </submittedName>
</protein>
<comment type="caution">
    <text evidence="1">The sequence shown here is derived from an EMBL/GenBank/DDBJ whole genome shotgun (WGS) entry which is preliminary data.</text>
</comment>
<proteinExistence type="predicted"/>
<dbReference type="AlphaFoldDB" id="A0A8X6XMU3"/>
<organism evidence="1 2">
    <name type="scientific">Trichonephila inaurata madagascariensis</name>
    <dbReference type="NCBI Taxonomy" id="2747483"/>
    <lineage>
        <taxon>Eukaryota</taxon>
        <taxon>Metazoa</taxon>
        <taxon>Ecdysozoa</taxon>
        <taxon>Arthropoda</taxon>
        <taxon>Chelicerata</taxon>
        <taxon>Arachnida</taxon>
        <taxon>Araneae</taxon>
        <taxon>Araneomorphae</taxon>
        <taxon>Entelegynae</taxon>
        <taxon>Araneoidea</taxon>
        <taxon>Nephilidae</taxon>
        <taxon>Trichonephila</taxon>
        <taxon>Trichonephila inaurata</taxon>
    </lineage>
</organism>
<evidence type="ECO:0000313" key="1">
    <source>
        <dbReference type="EMBL" id="GFY56600.1"/>
    </source>
</evidence>
<evidence type="ECO:0000313" key="2">
    <source>
        <dbReference type="Proteomes" id="UP000886998"/>
    </source>
</evidence>
<keyword evidence="2" id="KW-1185">Reference proteome</keyword>
<reference evidence="1" key="1">
    <citation type="submission" date="2020-08" db="EMBL/GenBank/DDBJ databases">
        <title>Multicomponent nature underlies the extraordinary mechanical properties of spider dragline silk.</title>
        <authorList>
            <person name="Kono N."/>
            <person name="Nakamura H."/>
            <person name="Mori M."/>
            <person name="Yoshida Y."/>
            <person name="Ohtoshi R."/>
            <person name="Malay A.D."/>
            <person name="Moran D.A.P."/>
            <person name="Tomita M."/>
            <person name="Numata K."/>
            <person name="Arakawa K."/>
        </authorList>
    </citation>
    <scope>NUCLEOTIDE SEQUENCE</scope>
</reference>
<gene>
    <name evidence="1" type="ORF">TNIN_110711</name>
</gene>
<dbReference type="EMBL" id="BMAV01011058">
    <property type="protein sequence ID" value="GFY56600.1"/>
    <property type="molecule type" value="Genomic_DNA"/>
</dbReference>
<accession>A0A8X6XMU3</accession>
<sequence length="141" mass="16102">MRSNRFACGSKPCQKCLLTISIQRTILLLTSWTAFTQDSIEKYLFDNQLSIRKKNLQIKDSCSVETKVSRIQVALLASTKTLSGKDKFANRKAPLMQSHSASQLITPCKQSHCQQHQHVSEMFQKALEKSDRFLDRCQQHG</sequence>
<dbReference type="Proteomes" id="UP000886998">
    <property type="component" value="Unassembled WGS sequence"/>
</dbReference>